<dbReference type="SUPFAM" id="SSF58104">
    <property type="entry name" value="Methyl-accepting chemotaxis protein (MCP) signaling domain"/>
    <property type="match status" value="1"/>
</dbReference>
<evidence type="ECO:0000256" key="2">
    <source>
        <dbReference type="ARBA" id="ARBA00023224"/>
    </source>
</evidence>
<dbReference type="AlphaFoldDB" id="A0A0B9GFR4"/>
<dbReference type="RefSeq" id="WP_039461562.1">
    <property type="nucleotide sequence ID" value="NZ_JWLZ01000154.1"/>
</dbReference>
<dbReference type="PROSITE" id="PS50111">
    <property type="entry name" value="CHEMOTAXIS_TRANSDUC_2"/>
    <property type="match status" value="1"/>
</dbReference>
<evidence type="ECO:0000256" key="3">
    <source>
        <dbReference type="ARBA" id="ARBA00029447"/>
    </source>
</evidence>
<evidence type="ECO:0000259" key="7">
    <source>
        <dbReference type="PROSITE" id="PS50885"/>
    </source>
</evidence>
<evidence type="ECO:0008006" key="10">
    <source>
        <dbReference type="Google" id="ProtNLM"/>
    </source>
</evidence>
<dbReference type="SMART" id="SM00304">
    <property type="entry name" value="HAMP"/>
    <property type="match status" value="1"/>
</dbReference>
<dbReference type="InterPro" id="IPR004089">
    <property type="entry name" value="MCPsignal_dom"/>
</dbReference>
<dbReference type="InterPro" id="IPR003660">
    <property type="entry name" value="HAMP_dom"/>
</dbReference>
<comment type="caution">
    <text evidence="8">The sequence shown here is derived from an EMBL/GenBank/DDBJ whole genome shotgun (WGS) entry which is preliminary data.</text>
</comment>
<dbReference type="SMART" id="SM00283">
    <property type="entry name" value="MA"/>
    <property type="match status" value="1"/>
</dbReference>
<dbReference type="PANTHER" id="PTHR32089">
    <property type="entry name" value="METHYL-ACCEPTING CHEMOTAXIS PROTEIN MCPB"/>
    <property type="match status" value="1"/>
</dbReference>
<dbReference type="CDD" id="cd06225">
    <property type="entry name" value="HAMP"/>
    <property type="match status" value="1"/>
</dbReference>
<organism evidence="8 9">
    <name type="scientific">Photobacterium gaetbulicola</name>
    <dbReference type="NCBI Taxonomy" id="1295392"/>
    <lineage>
        <taxon>Bacteria</taxon>
        <taxon>Pseudomonadati</taxon>
        <taxon>Pseudomonadota</taxon>
        <taxon>Gammaproteobacteria</taxon>
        <taxon>Vibrionales</taxon>
        <taxon>Vibrionaceae</taxon>
        <taxon>Photobacterium</taxon>
    </lineage>
</organism>
<evidence type="ECO:0000256" key="1">
    <source>
        <dbReference type="ARBA" id="ARBA00004370"/>
    </source>
</evidence>
<dbReference type="Proteomes" id="UP000031278">
    <property type="component" value="Unassembled WGS sequence"/>
</dbReference>
<dbReference type="Gene3D" id="1.10.287.950">
    <property type="entry name" value="Methyl-accepting chemotaxis protein"/>
    <property type="match status" value="1"/>
</dbReference>
<dbReference type="PROSITE" id="PS50885">
    <property type="entry name" value="HAMP"/>
    <property type="match status" value="1"/>
</dbReference>
<gene>
    <name evidence="8" type="ORF">RJ45_11180</name>
</gene>
<dbReference type="GO" id="GO:0007165">
    <property type="term" value="P:signal transduction"/>
    <property type="evidence" value="ECO:0007669"/>
    <property type="project" value="UniProtKB-KW"/>
</dbReference>
<dbReference type="Pfam" id="PF00015">
    <property type="entry name" value="MCPsignal"/>
    <property type="match status" value="1"/>
</dbReference>
<dbReference type="Pfam" id="PF00672">
    <property type="entry name" value="HAMP"/>
    <property type="match status" value="1"/>
</dbReference>
<keyword evidence="5" id="KW-1133">Transmembrane helix</keyword>
<keyword evidence="2 4" id="KW-0807">Transducer</keyword>
<name>A0A0B9GFR4_9GAMM</name>
<reference evidence="8 9" key="1">
    <citation type="submission" date="2014-12" db="EMBL/GenBank/DDBJ databases">
        <title>Genome sequencing of Photobacterium gaetbulicola AD005a.</title>
        <authorList>
            <person name="Adrian T.G.S."/>
            <person name="Chan K.G."/>
        </authorList>
    </citation>
    <scope>NUCLEOTIDE SEQUENCE [LARGE SCALE GENOMIC DNA]</scope>
    <source>
        <strain evidence="8 9">AD005a</strain>
    </source>
</reference>
<dbReference type="GO" id="GO:0016020">
    <property type="term" value="C:membrane"/>
    <property type="evidence" value="ECO:0007669"/>
    <property type="project" value="UniProtKB-SubCell"/>
</dbReference>
<accession>A0A0B9GFR4</accession>
<evidence type="ECO:0000313" key="9">
    <source>
        <dbReference type="Proteomes" id="UP000031278"/>
    </source>
</evidence>
<feature type="domain" description="HAMP" evidence="7">
    <location>
        <begin position="330"/>
        <end position="382"/>
    </location>
</feature>
<evidence type="ECO:0000256" key="5">
    <source>
        <dbReference type="SAM" id="Phobius"/>
    </source>
</evidence>
<feature type="domain" description="Methyl-accepting transducer" evidence="6">
    <location>
        <begin position="387"/>
        <end position="623"/>
    </location>
</feature>
<protein>
    <recommendedName>
        <fullName evidence="10">Chemotaxis protein</fullName>
    </recommendedName>
</protein>
<keyword evidence="5" id="KW-0472">Membrane</keyword>
<evidence type="ECO:0000259" key="6">
    <source>
        <dbReference type="PROSITE" id="PS50111"/>
    </source>
</evidence>
<dbReference type="GO" id="GO:0006935">
    <property type="term" value="P:chemotaxis"/>
    <property type="evidence" value="ECO:0007669"/>
    <property type="project" value="UniProtKB-ARBA"/>
</dbReference>
<feature type="transmembrane region" description="Helical" evidence="5">
    <location>
        <begin position="307"/>
        <end position="330"/>
    </location>
</feature>
<dbReference type="EMBL" id="JWLZ01000154">
    <property type="protein sequence ID" value="KHT63590.1"/>
    <property type="molecule type" value="Genomic_DNA"/>
</dbReference>
<proteinExistence type="inferred from homology"/>
<evidence type="ECO:0000256" key="4">
    <source>
        <dbReference type="PROSITE-ProRule" id="PRU00284"/>
    </source>
</evidence>
<sequence>MNITIIHRVIFGFFFLFLLMLLQSVFSYHTQQTLSQQLKYQHQSLAPMTRLISDLSQYQLKVNKSLMQFLSEPDAVLRQEYENELHNSVLQFDQTVLEAKSLMEEASSIKQVMSLAERVFNASLEQLALYKQQQEQNLKVMLLAEGFDKEWGIYTQDINELTFDLSLEENAFELMTVQLMDQQIKAFRSDFSRMRVFNTTSELHSNLSLQIDRLNNIASNFSNLNGDSQKILNFYFQQIRRTMDEGQGIYDQYSELLEVSARANLQIQVINNLVNKLDASLNTLSQKIYRQGEREREASERKTKNAIYGQFLMVGVSLVITLVIGISTVLRIRQPLRNIIQTLKGLTSGDLTLQAVVSHNDEFGEIAHNVNHLKDKLLVTLRNLSAVAKDVEGLSLQVTDTLQHTQEQLALQQDESEMMVSATVKMSTSAKEVASHSLHALDDVEEMIRSASGNKQSIIASLQSTKLLGGDMDAAHAQLMLLEKETQGIGTIAKTIRGITEQTNLLALNAAIEAARAGEYGRGFAVVADEVRALAKNTKEATLKIEHIVGRLNQASQDTVASMARSQLKTGEMVEQMERIEEQFEALQITIDSVKLSSTSIRLQSEKQASVVNSLSSSVGEMAKMTKNIRDYSHNSTTQAEALLAVAHQQRSTAGEFRL</sequence>
<comment type="similarity">
    <text evidence="3">Belongs to the methyl-accepting chemotaxis (MCP) protein family.</text>
</comment>
<evidence type="ECO:0000313" key="8">
    <source>
        <dbReference type="EMBL" id="KHT63590.1"/>
    </source>
</evidence>
<comment type="subcellular location">
    <subcellularLocation>
        <location evidence="1">Membrane</location>
    </subcellularLocation>
</comment>
<keyword evidence="5" id="KW-0812">Transmembrane</keyword>
<dbReference type="PANTHER" id="PTHR32089:SF70">
    <property type="entry name" value="ENERGY TAXIS MODULATING METHYL ACCEPTING SENSORY TRANSDUCER"/>
    <property type="match status" value="1"/>
</dbReference>